<dbReference type="Proteomes" id="UP000260457">
    <property type="component" value="Chromosome"/>
</dbReference>
<dbReference type="EMBL" id="CP030926">
    <property type="protein sequence ID" value="AXN40103.1"/>
    <property type="molecule type" value="Genomic_DNA"/>
</dbReference>
<sequence length="115" mass="13129">MLILPPLEINAGFSVRIDDPSSFIGKIKKKQKTSPIMGEVSECRQTPFPKELLEKKGVFYLLISIFSCKFERRTQYIVAKLFIKNSCRLCRQPETSPIMGEVFLTNKQAICAINQ</sequence>
<reference evidence="1 2" key="1">
    <citation type="submission" date="2018-07" db="EMBL/GenBank/DDBJ databases">
        <title>The molecular basis for the intramolecular migration of carboxyl group in the catabolism of para-hydroxybenzoate via gentisate.</title>
        <authorList>
            <person name="Zhao H."/>
            <person name="Xu Y."/>
            <person name="Lin S."/>
            <person name="Spain J.C."/>
            <person name="Zhou N.-Y."/>
        </authorList>
    </citation>
    <scope>NUCLEOTIDE SEQUENCE [LARGE SCALE GENOMIC DNA]</scope>
    <source>
        <strain evidence="1 2">PHB-7a</strain>
    </source>
</reference>
<organism evidence="1 2">
    <name type="scientific">Peribacillus butanolivorans</name>
    <dbReference type="NCBI Taxonomy" id="421767"/>
    <lineage>
        <taxon>Bacteria</taxon>
        <taxon>Bacillati</taxon>
        <taxon>Bacillota</taxon>
        <taxon>Bacilli</taxon>
        <taxon>Bacillales</taxon>
        <taxon>Bacillaceae</taxon>
        <taxon>Peribacillus</taxon>
    </lineage>
</organism>
<evidence type="ECO:0000313" key="2">
    <source>
        <dbReference type="Proteomes" id="UP000260457"/>
    </source>
</evidence>
<proteinExistence type="predicted"/>
<keyword evidence="2" id="KW-1185">Reference proteome</keyword>
<accession>A0ABM6XNT8</accession>
<evidence type="ECO:0000313" key="1">
    <source>
        <dbReference type="EMBL" id="AXN40103.1"/>
    </source>
</evidence>
<name>A0ABM6XNT8_9BACI</name>
<protein>
    <submittedName>
        <fullName evidence="1">Uncharacterized protein</fullName>
    </submittedName>
</protein>
<gene>
    <name evidence="1" type="ORF">DTO10_18210</name>
</gene>